<dbReference type="EMBL" id="UYRV01004069">
    <property type="protein sequence ID" value="VDK51057.1"/>
    <property type="molecule type" value="Genomic_DNA"/>
</dbReference>
<evidence type="ECO:0000313" key="3">
    <source>
        <dbReference type="Proteomes" id="UP000271889"/>
    </source>
</evidence>
<keyword evidence="3" id="KW-1185">Reference proteome</keyword>
<organism evidence="2 3">
    <name type="scientific">Cylicostephanus goldi</name>
    <name type="common">Nematode worm</name>
    <dbReference type="NCBI Taxonomy" id="71465"/>
    <lineage>
        <taxon>Eukaryota</taxon>
        <taxon>Metazoa</taxon>
        <taxon>Ecdysozoa</taxon>
        <taxon>Nematoda</taxon>
        <taxon>Chromadorea</taxon>
        <taxon>Rhabditida</taxon>
        <taxon>Rhabditina</taxon>
        <taxon>Rhabditomorpha</taxon>
        <taxon>Strongyloidea</taxon>
        <taxon>Strongylidae</taxon>
        <taxon>Cylicostephanus</taxon>
    </lineage>
</organism>
<reference evidence="2 3" key="1">
    <citation type="submission" date="2018-11" db="EMBL/GenBank/DDBJ databases">
        <authorList>
            <consortium name="Pathogen Informatics"/>
        </authorList>
    </citation>
    <scope>NUCLEOTIDE SEQUENCE [LARGE SCALE GENOMIC DNA]</scope>
</reference>
<feature type="region of interest" description="Disordered" evidence="1">
    <location>
        <begin position="57"/>
        <end position="95"/>
    </location>
</feature>
<dbReference type="OrthoDB" id="636773at2759"/>
<protein>
    <submittedName>
        <fullName evidence="2">Uncharacterized protein</fullName>
    </submittedName>
</protein>
<proteinExistence type="predicted"/>
<dbReference type="AlphaFoldDB" id="A0A3P6QY43"/>
<evidence type="ECO:0000256" key="1">
    <source>
        <dbReference type="SAM" id="MobiDB-lite"/>
    </source>
</evidence>
<dbReference type="Proteomes" id="UP000271889">
    <property type="component" value="Unassembled WGS sequence"/>
</dbReference>
<gene>
    <name evidence="2" type="ORF">CGOC_LOCUS1950</name>
</gene>
<feature type="compositionally biased region" description="Basic and acidic residues" evidence="1">
    <location>
        <begin position="57"/>
        <end position="77"/>
    </location>
</feature>
<accession>A0A3P6QY43</accession>
<evidence type="ECO:0000313" key="2">
    <source>
        <dbReference type="EMBL" id="VDK51057.1"/>
    </source>
</evidence>
<name>A0A3P6QY43_CYLGO</name>
<sequence length="95" mass="10390">MSCMQKFPEIGQLPQLSSELCAALHVVGPPSSFATIAIAKTLLAKYGDLLEKKEAMESVDESHHVDNGHDRDERSDNAKVGYIKNGSKGTTRIFE</sequence>